<dbReference type="PANTHER" id="PTHR22603:SF66">
    <property type="entry name" value="ETHANOLAMINE KINASE"/>
    <property type="match status" value="1"/>
</dbReference>
<comment type="caution">
    <text evidence="4">The sequence shown here is derived from an EMBL/GenBank/DDBJ whole genome shotgun (WGS) entry which is preliminary data.</text>
</comment>
<dbReference type="EC" id="2.7.1.82" evidence="3"/>
<evidence type="ECO:0000313" key="4">
    <source>
        <dbReference type="EMBL" id="KAG2382631.1"/>
    </source>
</evidence>
<dbReference type="InterPro" id="IPR011009">
    <property type="entry name" value="Kinase-like_dom_sf"/>
</dbReference>
<comment type="similarity">
    <text evidence="2">Belongs to the choline/ethanolamine kinase family.</text>
</comment>
<gene>
    <name evidence="4" type="ORF">C9374_005211</name>
</gene>
<dbReference type="Proteomes" id="UP000816034">
    <property type="component" value="Unassembled WGS sequence"/>
</dbReference>
<evidence type="ECO:0000256" key="1">
    <source>
        <dbReference type="ARBA" id="ARBA00037883"/>
    </source>
</evidence>
<evidence type="ECO:0000256" key="3">
    <source>
        <dbReference type="ARBA" id="ARBA00038874"/>
    </source>
</evidence>
<dbReference type="RefSeq" id="XP_044548310.1">
    <property type="nucleotide sequence ID" value="XM_044694937.1"/>
</dbReference>
<dbReference type="GO" id="GO:0005737">
    <property type="term" value="C:cytoplasm"/>
    <property type="evidence" value="ECO:0007669"/>
    <property type="project" value="TreeGrafter"/>
</dbReference>
<dbReference type="CDD" id="cd05157">
    <property type="entry name" value="ETNK_euk"/>
    <property type="match status" value="1"/>
</dbReference>
<evidence type="ECO:0000256" key="2">
    <source>
        <dbReference type="ARBA" id="ARBA00038211"/>
    </source>
</evidence>
<dbReference type="AlphaFoldDB" id="A0AA88GNZ7"/>
<proteinExistence type="inferred from homology"/>
<keyword evidence="5" id="KW-1185">Reference proteome</keyword>
<name>A0AA88GNZ7_NAELO</name>
<sequence>MTAKHFPEIFFDLHMNEEELVSLIEERFKTVFFENVSEPLKIKRLTGGITNRIYKVDFNGKQVLCRINGLSTEKIIDRDVELFHMQEMHKHGQGPQVHCVFKNGYIYDFIVGECTSTAELMADKCEKIAEKLAMWHKMNIEKESRAPVLWKLINKWVDNAKGFEWSDLDKKEKFSQLNFEKVVEQCEFLQNKIFNVKSTQVVDPKDLNSVLDLFSVGFCHNDLLALNVLYNDQDDSVHFIDYEYCGYSYRAFDIGNHFDEYAGFDLKKNDYPTRETQTKFVRKYLQTMYEGPSSHISDEMVEKYRTGIHLFACIGHIYWGVWAINQAKFSDIDFDYLSYAKGRFEWYFEEIGKVDFDSL</sequence>
<dbReference type="Pfam" id="PF01633">
    <property type="entry name" value="Choline_kinase"/>
    <property type="match status" value="1"/>
</dbReference>
<evidence type="ECO:0000313" key="5">
    <source>
        <dbReference type="Proteomes" id="UP000816034"/>
    </source>
</evidence>
<comment type="pathway">
    <text evidence="1">Phospholipid metabolism; phosphatidylethanolamine biosynthesis; phosphatidylethanolamine from ethanolamine: step 1/3.</text>
</comment>
<dbReference type="GeneID" id="68097666"/>
<dbReference type="GO" id="GO:0004305">
    <property type="term" value="F:ethanolamine kinase activity"/>
    <property type="evidence" value="ECO:0007669"/>
    <property type="project" value="UniProtKB-EC"/>
</dbReference>
<dbReference type="Gene3D" id="3.30.200.20">
    <property type="entry name" value="Phosphorylase Kinase, domain 1"/>
    <property type="match status" value="1"/>
</dbReference>
<protein>
    <recommendedName>
        <fullName evidence="3">ethanolamine kinase</fullName>
        <ecNumber evidence="3">2.7.1.82</ecNumber>
    </recommendedName>
</protein>
<dbReference type="GO" id="GO:0006646">
    <property type="term" value="P:phosphatidylethanolamine biosynthetic process"/>
    <property type="evidence" value="ECO:0007669"/>
    <property type="project" value="TreeGrafter"/>
</dbReference>
<dbReference type="SUPFAM" id="SSF56112">
    <property type="entry name" value="Protein kinase-like (PK-like)"/>
    <property type="match status" value="1"/>
</dbReference>
<reference evidence="4 5" key="1">
    <citation type="journal article" date="2018" name="BMC Genomics">
        <title>The genome of Naegleria lovaniensis, the basis for a comparative approach to unravel pathogenicity factors of the human pathogenic amoeba N. fowleri.</title>
        <authorList>
            <person name="Liechti N."/>
            <person name="Schurch N."/>
            <person name="Bruggmann R."/>
            <person name="Wittwer M."/>
        </authorList>
    </citation>
    <scope>NUCLEOTIDE SEQUENCE [LARGE SCALE GENOMIC DNA]</scope>
    <source>
        <strain evidence="4 5">ATCC 30569</strain>
    </source>
</reference>
<organism evidence="4 5">
    <name type="scientific">Naegleria lovaniensis</name>
    <name type="common">Amoeba</name>
    <dbReference type="NCBI Taxonomy" id="51637"/>
    <lineage>
        <taxon>Eukaryota</taxon>
        <taxon>Discoba</taxon>
        <taxon>Heterolobosea</taxon>
        <taxon>Tetramitia</taxon>
        <taxon>Eutetramitia</taxon>
        <taxon>Vahlkampfiidae</taxon>
        <taxon>Naegleria</taxon>
    </lineage>
</organism>
<dbReference type="EMBL" id="PYSW02000023">
    <property type="protein sequence ID" value="KAG2382631.1"/>
    <property type="molecule type" value="Genomic_DNA"/>
</dbReference>
<accession>A0AA88GNZ7</accession>
<dbReference type="Gene3D" id="3.90.1200.10">
    <property type="match status" value="1"/>
</dbReference>
<dbReference type="PANTHER" id="PTHR22603">
    <property type="entry name" value="CHOLINE/ETHANOALAMINE KINASE"/>
    <property type="match status" value="1"/>
</dbReference>